<evidence type="ECO:0000313" key="2">
    <source>
        <dbReference type="MGI" id="MGI:1349452"/>
    </source>
</evidence>
<proteinExistence type="evidence at transcript level"/>
<dbReference type="MGI" id="MGI:1349452">
    <property type="gene designation" value="Polr3e"/>
</dbReference>
<name>Q3TSH3_MOUSE</name>
<accession>Q3TSH3</accession>
<reference evidence="1" key="4">
    <citation type="journal article" date="2001" name="Nature">
        <title>Functional annotation of a full-length mouse cDNA collection.</title>
        <authorList>
            <consortium name="The RIKEN Genome Exploration Research Group Phase II Team and the FANTOM Consortium"/>
        </authorList>
    </citation>
    <scope>NUCLEOTIDE SEQUENCE</scope>
    <source>
        <strain evidence="1">C57BL/6J</strain>
        <tissue evidence="1">Adrenal gland</tissue>
    </source>
</reference>
<reference evidence="1" key="7">
    <citation type="journal article" date="2005" name="Science">
        <title>The Transcriptional Landscape of the Mammalian Genome.</title>
        <authorList>
            <consortium name="The FANTOM Consortium"/>
            <consortium name="Riken Genome Exploration Research Group and Genome Science Group (Genome Network Project Core Group)"/>
        </authorList>
    </citation>
    <scope>NUCLEOTIDE SEQUENCE</scope>
    <source>
        <strain evidence="1">C57BL/6J</strain>
        <tissue evidence="1">Adrenal gland</tissue>
    </source>
</reference>
<sequence>MSSVLPKRSVLNVLCASKAFSAKERRGPSHRVMSICCSP</sequence>
<organism evidence="1">
    <name type="scientific">Mus musculus</name>
    <name type="common">Mouse</name>
    <dbReference type="NCBI Taxonomy" id="10090"/>
    <lineage>
        <taxon>Eukaryota</taxon>
        <taxon>Metazoa</taxon>
        <taxon>Chordata</taxon>
        <taxon>Craniata</taxon>
        <taxon>Vertebrata</taxon>
        <taxon>Euteleostomi</taxon>
        <taxon>Mammalia</taxon>
        <taxon>Eutheria</taxon>
        <taxon>Euarchontoglires</taxon>
        <taxon>Glires</taxon>
        <taxon>Rodentia</taxon>
        <taxon>Myomorpha</taxon>
        <taxon>Muroidea</taxon>
        <taxon>Muridae</taxon>
        <taxon>Murinae</taxon>
        <taxon>Mus</taxon>
        <taxon>Mus</taxon>
    </lineage>
</organism>
<gene>
    <name evidence="2" type="primary">Polr3e</name>
</gene>
<evidence type="ECO:0000313" key="1">
    <source>
        <dbReference type="EMBL" id="BAE36702.1"/>
    </source>
</evidence>
<reference evidence="1" key="5">
    <citation type="journal article" date="2002" name="Nature">
        <title>Analysis of the mouse transcriptome based on functional annotation of 60,770 full-length cDNAs.</title>
        <authorList>
            <consortium name="The FANTOM Consortium and the RIKEN Genome Exploration Research Group Phase I and II Team"/>
        </authorList>
    </citation>
    <scope>NUCLEOTIDE SEQUENCE</scope>
    <source>
        <strain evidence="1">C57BL/6J</strain>
        <tissue evidence="1">Adrenal gland</tissue>
    </source>
</reference>
<dbReference type="AGR" id="MGI:1349452"/>
<reference evidence="1" key="8">
    <citation type="journal article" date="2005" name="Science">
        <title>Antisense Transcription in the Mammalian Transcriptome.</title>
        <authorList>
            <consortium name="RIKEN Genome Exploration Research Group and Genome Science Group (Genome Network Project Core Group) and the FANTOM Consortium"/>
        </authorList>
    </citation>
    <scope>NUCLEOTIDE SEQUENCE</scope>
    <source>
        <strain evidence="1">C57BL/6J</strain>
        <tissue evidence="1">Adrenal gland</tissue>
    </source>
</reference>
<reference evidence="1" key="2">
    <citation type="journal article" date="2000" name="Genome Res.">
        <title>Normalization and subtraction of cap-trapper-selected cDNAs to prepare full-length cDNA libraries for rapid discovery of new genes.</title>
        <authorList>
            <person name="Carninci P."/>
            <person name="Shibata Y."/>
            <person name="Hayatsu N."/>
            <person name="Sugahara Y."/>
            <person name="Shibata K."/>
            <person name="Itoh M."/>
            <person name="Konno H."/>
            <person name="Okazaki Y."/>
            <person name="Muramatsu M."/>
            <person name="Hayashizaki Y."/>
        </authorList>
    </citation>
    <scope>NUCLEOTIDE SEQUENCE</scope>
    <source>
        <strain evidence="1">C57BL/6J</strain>
        <tissue evidence="1">Adrenal gland</tissue>
    </source>
</reference>
<reference evidence="1" key="1">
    <citation type="journal article" date="1999" name="Methods Enzymol.">
        <title>High-efficiency full-length cDNA cloning.</title>
        <authorList>
            <person name="Carninci P."/>
            <person name="Hayashizaki Y."/>
        </authorList>
    </citation>
    <scope>NUCLEOTIDE SEQUENCE</scope>
    <source>
        <strain evidence="1">C57BL/6J</strain>
        <tissue evidence="1">Adrenal gland</tissue>
    </source>
</reference>
<dbReference type="AlphaFoldDB" id="Q3TSH3"/>
<protein>
    <submittedName>
        <fullName evidence="1">Uncharacterized protein</fullName>
    </submittedName>
</protein>
<dbReference type="EMBL" id="AK162059">
    <property type="protein sequence ID" value="BAE36702.1"/>
    <property type="molecule type" value="mRNA"/>
</dbReference>
<reference evidence="1" key="3">
    <citation type="journal article" date="2000" name="Genome Res.">
        <title>RIKEN integrated sequence analysis (RISA) system--384-format sequencing pipeline with 384 multicapillary sequencer.</title>
        <authorList>
            <person name="Shibata K."/>
            <person name="Itoh M."/>
            <person name="Aizawa K."/>
            <person name="Nagaoka S."/>
            <person name="Sasaki N."/>
            <person name="Carninci P."/>
            <person name="Konno H."/>
            <person name="Akiyama J."/>
            <person name="Nishi K."/>
            <person name="Kitsunai T."/>
            <person name="Tashiro H."/>
            <person name="Itoh M."/>
            <person name="Sumi N."/>
            <person name="Ishii Y."/>
            <person name="Nakamura S."/>
            <person name="Hazama M."/>
            <person name="Nishine T."/>
            <person name="Harada A."/>
            <person name="Yamamoto R."/>
            <person name="Matsumoto H."/>
            <person name="Sakaguchi S."/>
            <person name="Ikegami T."/>
            <person name="Kashiwagi K."/>
            <person name="Fujiwake S."/>
            <person name="Inoue K."/>
            <person name="Togawa Y."/>
            <person name="Izawa M."/>
            <person name="Ohara E."/>
            <person name="Watahiki M."/>
            <person name="Yoneda Y."/>
            <person name="Ishikawa T."/>
            <person name="Ozawa K."/>
            <person name="Tanaka T."/>
            <person name="Matsuura S."/>
            <person name="Kawai J."/>
            <person name="Okazaki Y."/>
            <person name="Muramatsu M."/>
            <person name="Inoue Y."/>
            <person name="Kira A."/>
            <person name="Hayashizaki Y."/>
        </authorList>
    </citation>
    <scope>NUCLEOTIDE SEQUENCE</scope>
    <source>
        <strain evidence="1">C57BL/6J</strain>
        <tissue evidence="1">Adrenal gland</tissue>
    </source>
</reference>
<reference evidence="1" key="6">
    <citation type="submission" date="2004-04" db="EMBL/GenBank/DDBJ databases">
        <authorList>
            <person name="Arakawa T."/>
            <person name="Carninci P."/>
            <person name="Fukuda S."/>
            <person name="Hashizume W."/>
            <person name="Hayashida K."/>
            <person name="Hori F."/>
            <person name="Iida J."/>
            <person name="Imamura K."/>
            <person name="Imotani K."/>
            <person name="Itoh M."/>
            <person name="Kanagawa S."/>
            <person name="Kawai J."/>
            <person name="Kojima M."/>
            <person name="Konno H."/>
            <person name="Murata M."/>
            <person name="Nakamura M."/>
            <person name="Ninomiya N."/>
            <person name="Nishiyori H."/>
            <person name="Nomura K."/>
            <person name="Ohno M."/>
            <person name="Sakazume N."/>
            <person name="Sano H."/>
            <person name="Sasaki D."/>
            <person name="Shibata K."/>
            <person name="Shiraki T."/>
            <person name="Tagami M."/>
            <person name="Tagami Y."/>
            <person name="Waki K."/>
            <person name="Watahiki A."/>
            <person name="Muramatsu M."/>
            <person name="Hayashizaki Y."/>
        </authorList>
    </citation>
    <scope>NUCLEOTIDE SEQUENCE</scope>
    <source>
        <strain evidence="1">C57BL/6J</strain>
        <tissue evidence="1">Adrenal gland</tissue>
    </source>
</reference>